<dbReference type="Gene3D" id="3.10.450.50">
    <property type="match status" value="1"/>
</dbReference>
<evidence type="ECO:0000313" key="3">
    <source>
        <dbReference type="Proteomes" id="UP000321926"/>
    </source>
</evidence>
<reference evidence="2 3" key="1">
    <citation type="submission" date="2019-08" db="EMBL/GenBank/DDBJ databases">
        <authorList>
            <person name="Shi S."/>
        </authorList>
    </citation>
    <scope>NUCLEOTIDE SEQUENCE [LARGE SCALE GENOMIC DNA]</scope>
    <source>
        <strain evidence="2 3">GY10130</strain>
    </source>
</reference>
<dbReference type="InterPro" id="IPR032710">
    <property type="entry name" value="NTF2-like_dom_sf"/>
</dbReference>
<sequence>MPTTNHEALIKQYFEVFNAHNWQQLASMYSETADFKDPALGRGLVKQTREELITKYEELTHAIPDLKDEVVAMYPSGEKHIIVEFVSTGTTPDGSTFELPICTIFTIENGFITKDFTYYDNFEE</sequence>
<name>A0A5C8JL73_9BACT</name>
<dbReference type="SUPFAM" id="SSF54427">
    <property type="entry name" value="NTF2-like"/>
    <property type="match status" value="1"/>
</dbReference>
<keyword evidence="3" id="KW-1185">Reference proteome</keyword>
<proteinExistence type="predicted"/>
<evidence type="ECO:0000313" key="2">
    <source>
        <dbReference type="EMBL" id="TXK38021.1"/>
    </source>
</evidence>
<dbReference type="Pfam" id="PF12680">
    <property type="entry name" value="SnoaL_2"/>
    <property type="match status" value="1"/>
</dbReference>
<gene>
    <name evidence="2" type="ORF">FVR03_14365</name>
</gene>
<comment type="caution">
    <text evidence="2">The sequence shown here is derived from an EMBL/GenBank/DDBJ whole genome shotgun (WGS) entry which is preliminary data.</text>
</comment>
<protein>
    <submittedName>
        <fullName evidence="2">Nuclear transport factor 2 family protein</fullName>
    </submittedName>
</protein>
<evidence type="ECO:0000259" key="1">
    <source>
        <dbReference type="Pfam" id="PF12680"/>
    </source>
</evidence>
<accession>A0A5C8JL73</accession>
<dbReference type="AlphaFoldDB" id="A0A5C8JL73"/>
<dbReference type="OrthoDB" id="129343at2"/>
<dbReference type="EMBL" id="VRTY01000054">
    <property type="protein sequence ID" value="TXK38021.1"/>
    <property type="molecule type" value="Genomic_DNA"/>
</dbReference>
<organism evidence="2 3">
    <name type="scientific">Pontibacter qinzhouensis</name>
    <dbReference type="NCBI Taxonomy" id="2603253"/>
    <lineage>
        <taxon>Bacteria</taxon>
        <taxon>Pseudomonadati</taxon>
        <taxon>Bacteroidota</taxon>
        <taxon>Cytophagia</taxon>
        <taxon>Cytophagales</taxon>
        <taxon>Hymenobacteraceae</taxon>
        <taxon>Pontibacter</taxon>
    </lineage>
</organism>
<dbReference type="Proteomes" id="UP000321926">
    <property type="component" value="Unassembled WGS sequence"/>
</dbReference>
<feature type="domain" description="SnoaL-like" evidence="1">
    <location>
        <begin position="11"/>
        <end position="113"/>
    </location>
</feature>
<dbReference type="InterPro" id="IPR037401">
    <property type="entry name" value="SnoaL-like"/>
</dbReference>